<gene>
    <name evidence="3" type="ORF">BECKSD772D_GA0070982_104321</name>
    <name evidence="2" type="ORF">BECKSD772E_GA0070983_103520</name>
    <name evidence="1" type="ORF">BECKSD772F_GA0070984_10679</name>
</gene>
<organism evidence="2">
    <name type="scientific">Candidatus Kentrum sp. SD</name>
    <dbReference type="NCBI Taxonomy" id="2126332"/>
    <lineage>
        <taxon>Bacteria</taxon>
        <taxon>Pseudomonadati</taxon>
        <taxon>Pseudomonadota</taxon>
        <taxon>Gammaproteobacteria</taxon>
        <taxon>Candidatus Kentrum</taxon>
    </lineage>
</organism>
<proteinExistence type="predicted"/>
<dbReference type="EMBL" id="CAADFR010000067">
    <property type="protein sequence ID" value="VFK40706.1"/>
    <property type="molecule type" value="Genomic_DNA"/>
</dbReference>
<evidence type="ECO:0000313" key="3">
    <source>
        <dbReference type="EMBL" id="VFK79291.1"/>
    </source>
</evidence>
<reference evidence="2" key="1">
    <citation type="submission" date="2019-02" db="EMBL/GenBank/DDBJ databases">
        <authorList>
            <person name="Gruber-Vodicka R. H."/>
            <person name="Seah K. B. B."/>
        </authorList>
    </citation>
    <scope>NUCLEOTIDE SEQUENCE</scope>
    <source>
        <strain evidence="3">BECK_S127</strain>
        <strain evidence="2">BECK_S1320</strain>
        <strain evidence="1">BECK_S1321</strain>
    </source>
</reference>
<sequence length="68" mass="8111">MRKWVEAKDSLVKFEDDFLIRCAEQLADELRASRPAIDELLSAWQQAKDFRAPLLYRWREQMDEILGV</sequence>
<evidence type="ECO:0000313" key="2">
    <source>
        <dbReference type="EMBL" id="VFK44246.1"/>
    </source>
</evidence>
<dbReference type="EMBL" id="CAADFU010000035">
    <property type="protein sequence ID" value="VFK44246.1"/>
    <property type="molecule type" value="Genomic_DNA"/>
</dbReference>
<dbReference type="EMBL" id="CAADHB010000043">
    <property type="protein sequence ID" value="VFK79291.1"/>
    <property type="molecule type" value="Genomic_DNA"/>
</dbReference>
<accession>A0A450YRW9</accession>
<dbReference type="AlphaFoldDB" id="A0A450YRW9"/>
<name>A0A450YRW9_9GAMM</name>
<evidence type="ECO:0000313" key="1">
    <source>
        <dbReference type="EMBL" id="VFK40706.1"/>
    </source>
</evidence>
<protein>
    <submittedName>
        <fullName evidence="2">Uncharacterized protein</fullName>
    </submittedName>
</protein>